<keyword evidence="3" id="KW-1185">Reference proteome</keyword>
<name>A0ABR1RCD2_9PEZI</name>
<feature type="compositionally biased region" description="Basic and acidic residues" evidence="1">
    <location>
        <begin position="1"/>
        <end position="31"/>
    </location>
</feature>
<gene>
    <name evidence="2" type="ORF">PG991_010808</name>
</gene>
<dbReference type="Proteomes" id="UP001396898">
    <property type="component" value="Unassembled WGS sequence"/>
</dbReference>
<feature type="region of interest" description="Disordered" evidence="1">
    <location>
        <begin position="88"/>
        <end position="193"/>
    </location>
</feature>
<feature type="region of interest" description="Disordered" evidence="1">
    <location>
        <begin position="1"/>
        <end position="40"/>
    </location>
</feature>
<sequence>MADNQGEHDKPSKGNENKKGDEDKKANDNPKPKVKMSKNQKLLMHMVAINWPEGFDAENWAGIAERRNMSESAAEEQWNVTQQQFVDATQGVAVRSPVVRSRQGKKRDAEAAASGNAPGNASTSATPKRRRVTTKAGTSKRQSKARDDGEGSQAGSGASNSQPVSPTPASAGFVPALSEEEEREERVQRIRANPFSHEGMEDWLSEAHRRQGLEWNDTTRRAYGLPPLNKNQ</sequence>
<accession>A0ABR1RCD2</accession>
<proteinExistence type="predicted"/>
<protein>
    <recommendedName>
        <fullName evidence="4">Myb-like domain-containing protein</fullName>
    </recommendedName>
</protein>
<organism evidence="2 3">
    <name type="scientific">Apiospora marii</name>
    <dbReference type="NCBI Taxonomy" id="335849"/>
    <lineage>
        <taxon>Eukaryota</taxon>
        <taxon>Fungi</taxon>
        <taxon>Dikarya</taxon>
        <taxon>Ascomycota</taxon>
        <taxon>Pezizomycotina</taxon>
        <taxon>Sordariomycetes</taxon>
        <taxon>Xylariomycetidae</taxon>
        <taxon>Amphisphaeriales</taxon>
        <taxon>Apiosporaceae</taxon>
        <taxon>Apiospora</taxon>
    </lineage>
</organism>
<reference evidence="2 3" key="1">
    <citation type="submission" date="2023-01" db="EMBL/GenBank/DDBJ databases">
        <title>Analysis of 21 Apiospora genomes using comparative genomics revels a genus with tremendous synthesis potential of carbohydrate active enzymes and secondary metabolites.</title>
        <authorList>
            <person name="Sorensen T."/>
        </authorList>
    </citation>
    <scope>NUCLEOTIDE SEQUENCE [LARGE SCALE GENOMIC DNA]</scope>
    <source>
        <strain evidence="2 3">CBS 20057</strain>
    </source>
</reference>
<evidence type="ECO:0008006" key="4">
    <source>
        <dbReference type="Google" id="ProtNLM"/>
    </source>
</evidence>
<evidence type="ECO:0000313" key="2">
    <source>
        <dbReference type="EMBL" id="KAK8008257.1"/>
    </source>
</evidence>
<feature type="compositionally biased region" description="Low complexity" evidence="1">
    <location>
        <begin position="111"/>
        <end position="125"/>
    </location>
</feature>
<evidence type="ECO:0000256" key="1">
    <source>
        <dbReference type="SAM" id="MobiDB-lite"/>
    </source>
</evidence>
<comment type="caution">
    <text evidence="2">The sequence shown here is derived from an EMBL/GenBank/DDBJ whole genome shotgun (WGS) entry which is preliminary data.</text>
</comment>
<evidence type="ECO:0000313" key="3">
    <source>
        <dbReference type="Proteomes" id="UP001396898"/>
    </source>
</evidence>
<dbReference type="EMBL" id="JAQQWI010000016">
    <property type="protein sequence ID" value="KAK8008257.1"/>
    <property type="molecule type" value="Genomic_DNA"/>
</dbReference>
<feature type="compositionally biased region" description="Low complexity" evidence="1">
    <location>
        <begin position="151"/>
        <end position="162"/>
    </location>
</feature>